<evidence type="ECO:0000313" key="2">
    <source>
        <dbReference type="EMBL" id="KUG27635.1"/>
    </source>
</evidence>
<organism evidence="2">
    <name type="scientific">hydrocarbon metagenome</name>
    <dbReference type="NCBI Taxonomy" id="938273"/>
    <lineage>
        <taxon>unclassified sequences</taxon>
        <taxon>metagenomes</taxon>
        <taxon>ecological metagenomes</taxon>
    </lineage>
</organism>
<reference evidence="2" key="1">
    <citation type="journal article" date="2015" name="Proc. Natl. Acad. Sci. U.S.A.">
        <title>Networks of energetic and metabolic interactions define dynamics in microbial communities.</title>
        <authorList>
            <person name="Embree M."/>
            <person name="Liu J.K."/>
            <person name="Al-Bassam M.M."/>
            <person name="Zengler K."/>
        </authorList>
    </citation>
    <scope>NUCLEOTIDE SEQUENCE</scope>
</reference>
<comment type="caution">
    <text evidence="2">The sequence shown here is derived from an EMBL/GenBank/DDBJ whole genome shotgun (WGS) entry which is preliminary data.</text>
</comment>
<accession>A0A0W8G564</accession>
<feature type="compositionally biased region" description="Basic and acidic residues" evidence="1">
    <location>
        <begin position="59"/>
        <end position="80"/>
    </location>
</feature>
<dbReference type="EMBL" id="LNQE01000305">
    <property type="protein sequence ID" value="KUG27635.1"/>
    <property type="molecule type" value="Genomic_DNA"/>
</dbReference>
<feature type="compositionally biased region" description="Gly residues" evidence="1">
    <location>
        <begin position="121"/>
        <end position="138"/>
    </location>
</feature>
<proteinExistence type="predicted"/>
<sequence>MRRGAGFRHHQVPPVRPRRRPGSGVHHRHGHLRFAVGAKRTVAGQRGRRRGQPGQERISGQDEPRDQNAHELHHRADQDHPANQARRRTARPSGNRARIRHVASGADQRHPRSFQNRGQGPVPGGGGHKPAPGGGGGREVPQDPGPEKKSASGGLLRTKDPSLRACRRPASASGSCQPGGQRHQIHGFGRGTCACGAVAPVHVSPGEPPRRPAPSFHRARHRGGHRAGQVGNDIHALPAGRRLGHPPPWRDGAGAYHLPSAGRAHGRQHLGGKRGGPGQPVFVRHVCGGGRSGQGPGGPAYRG</sequence>
<gene>
    <name evidence="2" type="ORF">ASZ90_002512</name>
</gene>
<feature type="compositionally biased region" description="Gly residues" evidence="1">
    <location>
        <begin position="287"/>
        <end position="303"/>
    </location>
</feature>
<feature type="compositionally biased region" description="Basic residues" evidence="1">
    <location>
        <begin position="1"/>
        <end position="32"/>
    </location>
</feature>
<feature type="region of interest" description="Disordered" evidence="1">
    <location>
        <begin position="203"/>
        <end position="229"/>
    </location>
</feature>
<feature type="region of interest" description="Disordered" evidence="1">
    <location>
        <begin position="1"/>
        <end position="183"/>
    </location>
</feature>
<feature type="region of interest" description="Disordered" evidence="1">
    <location>
        <begin position="263"/>
        <end position="303"/>
    </location>
</feature>
<evidence type="ECO:0000256" key="1">
    <source>
        <dbReference type="SAM" id="MobiDB-lite"/>
    </source>
</evidence>
<dbReference type="AlphaFoldDB" id="A0A0W8G564"/>
<protein>
    <submittedName>
        <fullName evidence="2">Basic proline-rich protein</fullName>
    </submittedName>
</protein>
<name>A0A0W8G564_9ZZZZ</name>